<protein>
    <recommendedName>
        <fullName evidence="5">Probable lipopolysaccharide assembly protein A</fullName>
    </recommendedName>
</protein>
<dbReference type="Pfam" id="PF06305">
    <property type="entry name" value="LapA_dom"/>
    <property type="match status" value="1"/>
</dbReference>
<evidence type="ECO:0000256" key="5">
    <source>
        <dbReference type="HAMAP-Rule" id="MF_01948"/>
    </source>
</evidence>
<comment type="caution">
    <text evidence="5">Lacks conserved residue(s) required for the propagation of feature annotation.</text>
</comment>
<gene>
    <name evidence="5 7" type="primary">lapA</name>
    <name evidence="8" type="ORF">F0262_22105</name>
    <name evidence="7" type="ORF">VroAM7_19490</name>
</gene>
<dbReference type="InterPro" id="IPR010445">
    <property type="entry name" value="LapA_dom"/>
</dbReference>
<dbReference type="KEGG" id="vro:BSZ04_13335"/>
<dbReference type="Proteomes" id="UP000315115">
    <property type="component" value="Chromosome 1"/>
</dbReference>
<feature type="domain" description="Lipopolysaccharide assembly protein A" evidence="6">
    <location>
        <begin position="22"/>
        <end position="81"/>
    </location>
</feature>
<evidence type="ECO:0000256" key="4">
    <source>
        <dbReference type="ARBA" id="ARBA00023136"/>
    </source>
</evidence>
<dbReference type="EMBL" id="AP019798">
    <property type="protein sequence ID" value="BBL89296.1"/>
    <property type="molecule type" value="Genomic_DNA"/>
</dbReference>
<keyword evidence="4 5" id="KW-0472">Membrane</keyword>
<dbReference type="EMBL" id="VTYN01000037">
    <property type="protein sequence ID" value="NOH50736.1"/>
    <property type="molecule type" value="Genomic_DNA"/>
</dbReference>
<feature type="transmembrane region" description="Helical" evidence="5">
    <location>
        <begin position="38"/>
        <end position="62"/>
    </location>
</feature>
<sequence>MKIIKIIAVLALFLIALALGSQNQEIVAFNYLIAKGDFHLSTLLGVVFVVGFALAWVIFASIQFKTQLQVRRLKKKLKKYEPIEAQKPAKPAVEKQA</sequence>
<comment type="subcellular location">
    <subcellularLocation>
        <location evidence="5">Cell inner membrane</location>
        <topology evidence="5">Single-pass membrane protein</topology>
    </subcellularLocation>
</comment>
<reference evidence="9" key="1">
    <citation type="submission" date="2019-07" db="EMBL/GenBank/DDBJ databases">
        <title>Complete Genome Sequences of Vibrion rotiferianus strain AM7.</title>
        <authorList>
            <person name="Miyazaki K."/>
            <person name="Wiseschart A."/>
            <person name="Pootanakit K."/>
            <person name="Ishimori K."/>
            <person name="Kitahara K."/>
        </authorList>
    </citation>
    <scope>NUCLEOTIDE SEQUENCE [LARGE SCALE GENOMIC DNA]</scope>
    <source>
        <strain evidence="9">AM7</strain>
    </source>
</reference>
<reference evidence="8 10" key="2">
    <citation type="submission" date="2019-08" db="EMBL/GenBank/DDBJ databases">
        <title>Draft genome sequencing and comparative genomics of hatchery-associated Vibrios.</title>
        <authorList>
            <person name="Kehlet-Delgado H."/>
            <person name="Mueller R.S."/>
        </authorList>
    </citation>
    <scope>NUCLEOTIDE SEQUENCE [LARGE SCALE GENOMIC DNA]</scope>
    <source>
        <strain evidence="8 10">00-78-3</strain>
    </source>
</reference>
<dbReference type="InterPro" id="IPR032906">
    <property type="entry name" value="LapA"/>
</dbReference>
<accession>A0A510IA62</accession>
<comment type="function">
    <text evidence="5">Involved in the assembly of lipopolysaccharide (LPS).</text>
</comment>
<evidence type="ECO:0000313" key="7">
    <source>
        <dbReference type="EMBL" id="BBL89296.1"/>
    </source>
</evidence>
<reference evidence="7" key="3">
    <citation type="journal article" date="2020" name="Microbiol. Resour. Announc.">
        <title>Complete Genome Sequence of Vibrio rotiferianus Strain AM7.</title>
        <authorList>
            <person name="Miyazaki K."/>
            <person name="Wiseschart A."/>
            <person name="Pootanakit K."/>
            <person name="Kitahara K."/>
        </authorList>
    </citation>
    <scope>NUCLEOTIDE SEQUENCE</scope>
    <source>
        <strain evidence="7">AM7</strain>
    </source>
</reference>
<dbReference type="RefSeq" id="WP_010449238.1">
    <property type="nucleotide sequence ID" value="NZ_AP019798.1"/>
</dbReference>
<dbReference type="GO" id="GO:0008653">
    <property type="term" value="P:lipopolysaccharide metabolic process"/>
    <property type="evidence" value="ECO:0007669"/>
    <property type="project" value="InterPro"/>
</dbReference>
<evidence type="ECO:0000313" key="10">
    <source>
        <dbReference type="Proteomes" id="UP000572072"/>
    </source>
</evidence>
<keyword evidence="1 5" id="KW-1003">Cell membrane</keyword>
<proteinExistence type="inferred from homology"/>
<dbReference type="HAMAP" id="MF_01948">
    <property type="entry name" value="LPS_assembly_LapA"/>
    <property type="match status" value="1"/>
</dbReference>
<evidence type="ECO:0000259" key="6">
    <source>
        <dbReference type="Pfam" id="PF06305"/>
    </source>
</evidence>
<evidence type="ECO:0000313" key="9">
    <source>
        <dbReference type="Proteomes" id="UP000315115"/>
    </source>
</evidence>
<evidence type="ECO:0000256" key="3">
    <source>
        <dbReference type="ARBA" id="ARBA00022989"/>
    </source>
</evidence>
<keyword evidence="2 5" id="KW-0812">Transmembrane</keyword>
<dbReference type="GO" id="GO:0005886">
    <property type="term" value="C:plasma membrane"/>
    <property type="evidence" value="ECO:0007669"/>
    <property type="project" value="UniProtKB-SubCell"/>
</dbReference>
<dbReference type="GeneID" id="47656267"/>
<comment type="similarity">
    <text evidence="5">Belongs to the LapA family.</text>
</comment>
<evidence type="ECO:0000256" key="2">
    <source>
        <dbReference type="ARBA" id="ARBA00022692"/>
    </source>
</evidence>
<keyword evidence="3 5" id="KW-1133">Transmembrane helix</keyword>
<evidence type="ECO:0000256" key="1">
    <source>
        <dbReference type="ARBA" id="ARBA00022475"/>
    </source>
</evidence>
<dbReference type="AlphaFoldDB" id="A0A510IA62"/>
<evidence type="ECO:0000313" key="8">
    <source>
        <dbReference type="EMBL" id="NOH50736.1"/>
    </source>
</evidence>
<name>A0A510IA62_9VIBR</name>
<dbReference type="Proteomes" id="UP000572072">
    <property type="component" value="Unassembled WGS sequence"/>
</dbReference>
<keyword evidence="5" id="KW-0997">Cell inner membrane</keyword>
<organism evidence="7 9">
    <name type="scientific">Vibrio rotiferianus</name>
    <dbReference type="NCBI Taxonomy" id="190895"/>
    <lineage>
        <taxon>Bacteria</taxon>
        <taxon>Pseudomonadati</taxon>
        <taxon>Pseudomonadota</taxon>
        <taxon>Gammaproteobacteria</taxon>
        <taxon>Vibrionales</taxon>
        <taxon>Vibrionaceae</taxon>
        <taxon>Vibrio</taxon>
    </lineage>
</organism>